<dbReference type="RefSeq" id="WP_091102901.1">
    <property type="nucleotide sequence ID" value="NZ_FNXE01000079.1"/>
</dbReference>
<gene>
    <name evidence="2" type="ORF">SAMN02927937_02895</name>
</gene>
<feature type="transmembrane region" description="Helical" evidence="1">
    <location>
        <begin position="97"/>
        <end position="116"/>
    </location>
</feature>
<protein>
    <submittedName>
        <fullName evidence="2">Uncharacterized protein</fullName>
    </submittedName>
</protein>
<evidence type="ECO:0000256" key="1">
    <source>
        <dbReference type="SAM" id="Phobius"/>
    </source>
</evidence>
<keyword evidence="1" id="KW-1133">Transmembrane helix</keyword>
<evidence type="ECO:0000313" key="3">
    <source>
        <dbReference type="Proteomes" id="UP000199634"/>
    </source>
</evidence>
<keyword evidence="1" id="KW-0812">Transmembrane</keyword>
<dbReference type="EMBL" id="FNXE01000079">
    <property type="protein sequence ID" value="SEI03768.1"/>
    <property type="molecule type" value="Genomic_DNA"/>
</dbReference>
<proteinExistence type="predicted"/>
<reference evidence="2 3" key="1">
    <citation type="submission" date="2016-10" db="EMBL/GenBank/DDBJ databases">
        <authorList>
            <person name="de Groot N.N."/>
        </authorList>
    </citation>
    <scope>NUCLEOTIDE SEQUENCE [LARGE SCALE GENOMIC DNA]</scope>
    <source>
        <strain evidence="2 3">CGMCC 1.10825</strain>
    </source>
</reference>
<evidence type="ECO:0000313" key="2">
    <source>
        <dbReference type="EMBL" id="SEI03768.1"/>
    </source>
</evidence>
<dbReference type="AlphaFoldDB" id="A0A1H6N048"/>
<name>A0A1H6N048_9FLAO</name>
<sequence>MRWSYLVGHILTTFILSPFVAFLLKIISNILESGGTTTFADTDINQVVGVGTMLGALSIFGFFIYFYIAAISSIIPIIIYIAVFFVLKLFRVDFRIAKGFLITTIVSSVTITFYLVTEEETIINNLLIQSYCGVAIVSGIFFKLKRFEYKLESI</sequence>
<dbReference type="Proteomes" id="UP000199634">
    <property type="component" value="Unassembled WGS sequence"/>
</dbReference>
<accession>A0A1H6N048</accession>
<feature type="transmembrane region" description="Helical" evidence="1">
    <location>
        <begin position="6"/>
        <end position="27"/>
    </location>
</feature>
<feature type="transmembrane region" description="Helical" evidence="1">
    <location>
        <begin position="47"/>
        <end position="68"/>
    </location>
</feature>
<dbReference type="STRING" id="1159016.SAMN02927937_02895"/>
<organism evidence="2 3">
    <name type="scientific">Paenimyroides marinum</name>
    <dbReference type="NCBI Taxonomy" id="1159016"/>
    <lineage>
        <taxon>Bacteria</taxon>
        <taxon>Pseudomonadati</taxon>
        <taxon>Bacteroidota</taxon>
        <taxon>Flavobacteriia</taxon>
        <taxon>Flavobacteriales</taxon>
        <taxon>Flavobacteriaceae</taxon>
        <taxon>Paenimyroides</taxon>
    </lineage>
</organism>
<keyword evidence="1" id="KW-0472">Membrane</keyword>
<feature type="transmembrane region" description="Helical" evidence="1">
    <location>
        <begin position="74"/>
        <end position="90"/>
    </location>
</feature>
<feature type="transmembrane region" description="Helical" evidence="1">
    <location>
        <begin position="122"/>
        <end position="142"/>
    </location>
</feature>
<keyword evidence="3" id="KW-1185">Reference proteome</keyword>